<name>A0A8H7T6D5_9HELO</name>
<proteinExistence type="predicted"/>
<reference evidence="1" key="1">
    <citation type="submission" date="2021-02" db="EMBL/GenBank/DDBJ databases">
        <title>Genome sequence Cadophora malorum strain M34.</title>
        <authorList>
            <person name="Stefanovic E."/>
            <person name="Vu D."/>
            <person name="Scully C."/>
            <person name="Dijksterhuis J."/>
            <person name="Roader J."/>
            <person name="Houbraken J."/>
        </authorList>
    </citation>
    <scope>NUCLEOTIDE SEQUENCE</scope>
    <source>
        <strain evidence="1">M34</strain>
    </source>
</reference>
<protein>
    <submittedName>
        <fullName evidence="1">Uncharacterized protein</fullName>
    </submittedName>
</protein>
<sequence>MDYYQFLVDMYMDEAQIIHPQAAGWPSISLEFRQGVEKSDEVISLLRDLPYIRSDGTATHGSAHCYWADWKFLSSDWMEGTERGPESVMSLRSATEDWQFENVPTEQTLLSRHEAGHRHWPTEDGGDDHCANFEADPSFIHPISDDVEDYARENELEWRENAPAWAIADFFELLKSQYRKLNWIPTGSHEIVDAGACFGKSLDGMVPMLQGIYRDHGWSVDGRTNYRKRECQEAVRTALEERYPSFTGFH</sequence>
<dbReference type="AlphaFoldDB" id="A0A8H7T6D5"/>
<organism evidence="1 2">
    <name type="scientific">Cadophora malorum</name>
    <dbReference type="NCBI Taxonomy" id="108018"/>
    <lineage>
        <taxon>Eukaryota</taxon>
        <taxon>Fungi</taxon>
        <taxon>Dikarya</taxon>
        <taxon>Ascomycota</taxon>
        <taxon>Pezizomycotina</taxon>
        <taxon>Leotiomycetes</taxon>
        <taxon>Helotiales</taxon>
        <taxon>Ploettnerulaceae</taxon>
        <taxon>Cadophora</taxon>
    </lineage>
</organism>
<accession>A0A8H7T6D5</accession>
<dbReference type="OrthoDB" id="5343383at2759"/>
<evidence type="ECO:0000313" key="1">
    <source>
        <dbReference type="EMBL" id="KAG4414264.1"/>
    </source>
</evidence>
<gene>
    <name evidence="1" type="ORF">IFR04_012602</name>
</gene>
<dbReference type="EMBL" id="JAFJYH010000273">
    <property type="protein sequence ID" value="KAG4414264.1"/>
    <property type="molecule type" value="Genomic_DNA"/>
</dbReference>
<evidence type="ECO:0000313" key="2">
    <source>
        <dbReference type="Proteomes" id="UP000664132"/>
    </source>
</evidence>
<dbReference type="Proteomes" id="UP000664132">
    <property type="component" value="Unassembled WGS sequence"/>
</dbReference>
<comment type="caution">
    <text evidence="1">The sequence shown here is derived from an EMBL/GenBank/DDBJ whole genome shotgun (WGS) entry which is preliminary data.</text>
</comment>
<keyword evidence="2" id="KW-1185">Reference proteome</keyword>